<organism evidence="1 2">
    <name type="scientific">Saccharomonospora amisosensis</name>
    <dbReference type="NCBI Taxonomy" id="1128677"/>
    <lineage>
        <taxon>Bacteria</taxon>
        <taxon>Bacillati</taxon>
        <taxon>Actinomycetota</taxon>
        <taxon>Actinomycetes</taxon>
        <taxon>Pseudonocardiales</taxon>
        <taxon>Pseudonocardiaceae</taxon>
        <taxon>Saccharomonospora</taxon>
    </lineage>
</organism>
<comment type="caution">
    <text evidence="1">The sequence shown here is derived from an EMBL/GenBank/DDBJ whole genome shotgun (WGS) entry which is preliminary data.</text>
</comment>
<dbReference type="Pfam" id="PF07366">
    <property type="entry name" value="SnoaL"/>
    <property type="match status" value="1"/>
</dbReference>
<dbReference type="InterPro" id="IPR009959">
    <property type="entry name" value="Cyclase_SnoaL-like"/>
</dbReference>
<dbReference type="PANTHER" id="PTHR38436:SF1">
    <property type="entry name" value="ESTER CYCLASE"/>
    <property type="match status" value="1"/>
</dbReference>
<evidence type="ECO:0000313" key="1">
    <source>
        <dbReference type="EMBL" id="NIJ13028.1"/>
    </source>
</evidence>
<evidence type="ECO:0000313" key="2">
    <source>
        <dbReference type="Proteomes" id="UP000545493"/>
    </source>
</evidence>
<dbReference type="GO" id="GO:0030638">
    <property type="term" value="P:polyketide metabolic process"/>
    <property type="evidence" value="ECO:0007669"/>
    <property type="project" value="InterPro"/>
</dbReference>
<dbReference type="PANTHER" id="PTHR38436">
    <property type="entry name" value="POLYKETIDE CYCLASE SNOAL-LIKE DOMAIN"/>
    <property type="match status" value="1"/>
</dbReference>
<gene>
    <name evidence="1" type="ORF">FHU38_003372</name>
</gene>
<sequence length="153" mass="17451">MTDTSTSLAQRNKDLVREFQANCMHAQRFDLMPDYLAPDLVIHLPTGLVQQGRENAFSWFRECTEWFTSRGIEVKMMLADEDTVFQLIELHFEHTGDYLGVPASGKLLSVPGLAAFKIRNGLIAEHWGLYEMDSIPRQLGLTPEQLAAPWRQD</sequence>
<dbReference type="Proteomes" id="UP000545493">
    <property type="component" value="Unassembled WGS sequence"/>
</dbReference>
<accession>A0A7X5ZRN4</accession>
<dbReference type="GO" id="GO:0016853">
    <property type="term" value="F:isomerase activity"/>
    <property type="evidence" value="ECO:0007669"/>
    <property type="project" value="UniProtKB-KW"/>
</dbReference>
<dbReference type="EMBL" id="JAAOYM010000001">
    <property type="protein sequence ID" value="NIJ13028.1"/>
    <property type="molecule type" value="Genomic_DNA"/>
</dbReference>
<protein>
    <submittedName>
        <fullName evidence="1">Steroid delta-isomerase-like uncharacterized protein</fullName>
    </submittedName>
</protein>
<name>A0A7X5ZRN4_9PSEU</name>
<dbReference type="AlphaFoldDB" id="A0A7X5ZRN4"/>
<keyword evidence="2" id="KW-1185">Reference proteome</keyword>
<dbReference type="InterPro" id="IPR032710">
    <property type="entry name" value="NTF2-like_dom_sf"/>
</dbReference>
<proteinExistence type="predicted"/>
<dbReference type="Gene3D" id="3.10.450.50">
    <property type="match status" value="1"/>
</dbReference>
<dbReference type="RefSeq" id="WP_167172520.1">
    <property type="nucleotide sequence ID" value="NZ_JAAOYM010000001.1"/>
</dbReference>
<reference evidence="1 2" key="1">
    <citation type="submission" date="2020-03" db="EMBL/GenBank/DDBJ databases">
        <title>Sequencing the genomes of 1000 actinobacteria strains.</title>
        <authorList>
            <person name="Klenk H.-P."/>
        </authorList>
    </citation>
    <scope>NUCLEOTIDE SEQUENCE [LARGE SCALE GENOMIC DNA]</scope>
    <source>
        <strain evidence="1 2">DSM 45685</strain>
    </source>
</reference>
<dbReference type="SUPFAM" id="SSF54427">
    <property type="entry name" value="NTF2-like"/>
    <property type="match status" value="1"/>
</dbReference>
<keyword evidence="1" id="KW-0413">Isomerase</keyword>